<feature type="transmembrane region" description="Helical" evidence="2">
    <location>
        <begin position="125"/>
        <end position="145"/>
    </location>
</feature>
<name>A0A8H5D0W4_9AGAR</name>
<proteinExistence type="predicted"/>
<dbReference type="OrthoDB" id="2927416at2759"/>
<keyword evidence="2" id="KW-1133">Transmembrane helix</keyword>
<dbReference type="Proteomes" id="UP000518752">
    <property type="component" value="Unassembled WGS sequence"/>
</dbReference>
<sequence length="383" mass="42964">MVLASRRIPPPLQLEDDNTRYGRHLLQSRIVEKDSFFAQVYETDWRKLIIIVASINLIRYFFAALLVAFSFNDWKQLDDALHSRKRTAMFTAVGLMYAGATLTEVFGIIGIALRRLRIIRIYVHLAFASALIVTGNGILVAFAYFEFAEDVVNQCIAIASSGKIVVKLLYQRNMSESHHRALFTAEDAQMQCYNAWASESSSQILYVFAFYFLPSAFVCFLVYTYYRQCIDPYHPATLCSQMVSESGKNYTRVPPAEDPSPYFSPLYLNMIHPQQHISNANANSPIHRSGESRSSAGYRSRRNLPSASSGYRSARRSRVNWFARTNNSRTSLNSSALSVATLSPGLPSYGRGAGGAHLGFAYEMPYGQGLYSGNSEGKYASRI</sequence>
<keyword evidence="4" id="KW-1185">Reference proteome</keyword>
<reference evidence="3 4" key="1">
    <citation type="journal article" date="2020" name="ISME J.">
        <title>Uncovering the hidden diversity of litter-decomposition mechanisms in mushroom-forming fungi.</title>
        <authorList>
            <person name="Floudas D."/>
            <person name="Bentzer J."/>
            <person name="Ahren D."/>
            <person name="Johansson T."/>
            <person name="Persson P."/>
            <person name="Tunlid A."/>
        </authorList>
    </citation>
    <scope>NUCLEOTIDE SEQUENCE [LARGE SCALE GENOMIC DNA]</scope>
    <source>
        <strain evidence="3 4">CBS 406.79</strain>
    </source>
</reference>
<organism evidence="3 4">
    <name type="scientific">Collybiopsis confluens</name>
    <dbReference type="NCBI Taxonomy" id="2823264"/>
    <lineage>
        <taxon>Eukaryota</taxon>
        <taxon>Fungi</taxon>
        <taxon>Dikarya</taxon>
        <taxon>Basidiomycota</taxon>
        <taxon>Agaricomycotina</taxon>
        <taxon>Agaricomycetes</taxon>
        <taxon>Agaricomycetidae</taxon>
        <taxon>Agaricales</taxon>
        <taxon>Marasmiineae</taxon>
        <taxon>Omphalotaceae</taxon>
        <taxon>Collybiopsis</taxon>
    </lineage>
</organism>
<protein>
    <recommendedName>
        <fullName evidence="5">Transmembrane protein</fullName>
    </recommendedName>
</protein>
<evidence type="ECO:0000313" key="4">
    <source>
        <dbReference type="Proteomes" id="UP000518752"/>
    </source>
</evidence>
<feature type="region of interest" description="Disordered" evidence="1">
    <location>
        <begin position="280"/>
        <end position="311"/>
    </location>
</feature>
<evidence type="ECO:0000256" key="1">
    <source>
        <dbReference type="SAM" id="MobiDB-lite"/>
    </source>
</evidence>
<dbReference type="EMBL" id="JAACJN010000285">
    <property type="protein sequence ID" value="KAF5351465.1"/>
    <property type="molecule type" value="Genomic_DNA"/>
</dbReference>
<feature type="transmembrane region" description="Helical" evidence="2">
    <location>
        <begin position="204"/>
        <end position="226"/>
    </location>
</feature>
<feature type="compositionally biased region" description="Polar residues" evidence="1">
    <location>
        <begin position="280"/>
        <end position="297"/>
    </location>
</feature>
<dbReference type="AlphaFoldDB" id="A0A8H5D0W4"/>
<keyword evidence="2" id="KW-0812">Transmembrane</keyword>
<evidence type="ECO:0008006" key="5">
    <source>
        <dbReference type="Google" id="ProtNLM"/>
    </source>
</evidence>
<feature type="transmembrane region" description="Helical" evidence="2">
    <location>
        <begin position="48"/>
        <end position="69"/>
    </location>
</feature>
<accession>A0A8H5D0W4</accession>
<evidence type="ECO:0000256" key="2">
    <source>
        <dbReference type="SAM" id="Phobius"/>
    </source>
</evidence>
<evidence type="ECO:0000313" key="3">
    <source>
        <dbReference type="EMBL" id="KAF5351465.1"/>
    </source>
</evidence>
<feature type="transmembrane region" description="Helical" evidence="2">
    <location>
        <begin position="89"/>
        <end position="113"/>
    </location>
</feature>
<gene>
    <name evidence="3" type="ORF">D9757_012056</name>
</gene>
<comment type="caution">
    <text evidence="3">The sequence shown here is derived from an EMBL/GenBank/DDBJ whole genome shotgun (WGS) entry which is preliminary data.</text>
</comment>
<keyword evidence="2" id="KW-0472">Membrane</keyword>